<evidence type="ECO:0000313" key="2">
    <source>
        <dbReference type="Proteomes" id="UP000320710"/>
    </source>
</evidence>
<gene>
    <name evidence="1" type="ORF">FHU12_1953</name>
</gene>
<accession>A0AA46K4E2</accession>
<dbReference type="EMBL" id="VFMJ01000001">
    <property type="protein sequence ID" value="TQI84441.1"/>
    <property type="molecule type" value="Genomic_DNA"/>
</dbReference>
<name>A0AA46K4E2_SERMA</name>
<comment type="caution">
    <text evidence="1">The sequence shown here is derived from an EMBL/GenBank/DDBJ whole genome shotgun (WGS) entry which is preliminary data.</text>
</comment>
<evidence type="ECO:0000313" key="1">
    <source>
        <dbReference type="EMBL" id="TQI84441.1"/>
    </source>
</evidence>
<protein>
    <submittedName>
        <fullName evidence="1">Uncharacterized protein</fullName>
    </submittedName>
</protein>
<reference evidence="1 2" key="1">
    <citation type="submission" date="2019-06" db="EMBL/GenBank/DDBJ databases">
        <authorList>
            <person name="Deangelis K."/>
            <person name="Huntemann M."/>
            <person name="Clum A."/>
            <person name="Pillay M."/>
            <person name="Palaniappan K."/>
            <person name="Varghese N."/>
            <person name="Mikhailova N."/>
            <person name="Stamatis D."/>
            <person name="Reddy T."/>
            <person name="Daum C."/>
            <person name="Shapiro N."/>
            <person name="Ivanova N."/>
            <person name="Kyrpides N."/>
            <person name="Woyke T."/>
        </authorList>
    </citation>
    <scope>NUCLEOTIDE SEQUENCE [LARGE SCALE GENOMIC DNA]</scope>
    <source>
        <strain evidence="1 2">106R</strain>
    </source>
</reference>
<sequence length="242" mass="28027">MLVSDPRYHLLAVCSAQHLRAVAERICARDKLEPLAFDAVLWRSCWTSPLPSISPESSSEFLQSVGHVYPRATYELRSWLISGRRKLDLQAADKLIYLARVIEKAWKVEEQPSVWRKHPSNRLNGYAYNIVQILIHTSVSEDYPKENNISHRHDLLTHSPSNSRLTAWMEKYQHSSKDPFVFARLDVTRISNMRELFLWQISLETRSGLYTSATFEAAVGKRIRSYDRPVPGRRIQAFIGYI</sequence>
<proteinExistence type="predicted"/>
<organism evidence="1 2">
    <name type="scientific">Serratia marcescens</name>
    <dbReference type="NCBI Taxonomy" id="615"/>
    <lineage>
        <taxon>Bacteria</taxon>
        <taxon>Pseudomonadati</taxon>
        <taxon>Pseudomonadota</taxon>
        <taxon>Gammaproteobacteria</taxon>
        <taxon>Enterobacterales</taxon>
        <taxon>Yersiniaceae</taxon>
        <taxon>Serratia</taxon>
    </lineage>
</organism>
<reference evidence="1 2" key="2">
    <citation type="submission" date="2019-07" db="EMBL/GenBank/DDBJ databases">
        <title>Investigation of anaerobic lignin degradation for improved lignocellulosic biofuels.</title>
        <authorList>
            <person name="Deangelis K.PhD."/>
        </authorList>
    </citation>
    <scope>NUCLEOTIDE SEQUENCE [LARGE SCALE GENOMIC DNA]</scope>
    <source>
        <strain evidence="1 2">106R</strain>
    </source>
</reference>
<dbReference type="AlphaFoldDB" id="A0AA46K4E2"/>
<dbReference type="Proteomes" id="UP000320710">
    <property type="component" value="Unassembled WGS sequence"/>
</dbReference>